<sequence>MKSAIIFFVAVLYSLTFPMFVIGEPYTITDCGHDFYPYEEGVIKNNGVALPSNKRCVWTIRSRDTASYNLYYDIGSNSRDIGFTATCISSIGSSNVTVSNFRLSGIGVEKSLPDNCPVLVITLYSEANPLIVGNNGRYYLRWEARRGTALHYSYDSEHEVEVVSGSGIIKHPVVEGRTSYSNNELSTFIFLPEGNTYSNSAKSVVTYIQDVNGMEGSCCDYLTTYKFVPAEGYKSYFFWSDYDKMCASVTTAYRKSSDTLMFVFRSDGSVVRSGFRLLYFNVKCNE</sequence>
<evidence type="ECO:0000313" key="2">
    <source>
        <dbReference type="EMBL" id="ODM89994.1"/>
    </source>
</evidence>
<protein>
    <submittedName>
        <fullName evidence="2">Uncharacterized protein</fullName>
    </submittedName>
</protein>
<reference evidence="2 3" key="1">
    <citation type="journal article" date="2016" name="Genome Biol. Evol.">
        <title>Gene Family Evolution Reflects Adaptation to Soil Environmental Stressors in the Genome of the Collembolan Orchesella cincta.</title>
        <authorList>
            <person name="Faddeeva-Vakhrusheva A."/>
            <person name="Derks M.F."/>
            <person name="Anvar S.Y."/>
            <person name="Agamennone V."/>
            <person name="Suring W."/>
            <person name="Smit S."/>
            <person name="van Straalen N.M."/>
            <person name="Roelofs D."/>
        </authorList>
    </citation>
    <scope>NUCLEOTIDE SEQUENCE [LARGE SCALE GENOMIC DNA]</scope>
    <source>
        <tissue evidence="2">Mixed pool</tissue>
    </source>
</reference>
<dbReference type="Proteomes" id="UP000094527">
    <property type="component" value="Unassembled WGS sequence"/>
</dbReference>
<dbReference type="EMBL" id="LJIJ01002249">
    <property type="protein sequence ID" value="ODM89994.1"/>
    <property type="molecule type" value="Genomic_DNA"/>
</dbReference>
<name>A0A1D2MAU6_ORCCI</name>
<dbReference type="Gene3D" id="2.60.120.290">
    <property type="entry name" value="Spermadhesin, CUB domain"/>
    <property type="match status" value="1"/>
</dbReference>
<keyword evidence="1" id="KW-0732">Signal</keyword>
<comment type="caution">
    <text evidence="2">The sequence shown here is derived from an EMBL/GenBank/DDBJ whole genome shotgun (WGS) entry which is preliminary data.</text>
</comment>
<keyword evidence="3" id="KW-1185">Reference proteome</keyword>
<dbReference type="SUPFAM" id="SSF49854">
    <property type="entry name" value="Spermadhesin, CUB domain"/>
    <property type="match status" value="1"/>
</dbReference>
<proteinExistence type="predicted"/>
<evidence type="ECO:0000313" key="3">
    <source>
        <dbReference type="Proteomes" id="UP000094527"/>
    </source>
</evidence>
<dbReference type="AlphaFoldDB" id="A0A1D2MAU6"/>
<gene>
    <name evidence="2" type="ORF">Ocin01_16686</name>
</gene>
<dbReference type="OrthoDB" id="6366701at2759"/>
<organism evidence="2 3">
    <name type="scientific">Orchesella cincta</name>
    <name type="common">Springtail</name>
    <name type="synonym">Podura cincta</name>
    <dbReference type="NCBI Taxonomy" id="48709"/>
    <lineage>
        <taxon>Eukaryota</taxon>
        <taxon>Metazoa</taxon>
        <taxon>Ecdysozoa</taxon>
        <taxon>Arthropoda</taxon>
        <taxon>Hexapoda</taxon>
        <taxon>Collembola</taxon>
        <taxon>Entomobryomorpha</taxon>
        <taxon>Entomobryoidea</taxon>
        <taxon>Orchesellidae</taxon>
        <taxon>Orchesellinae</taxon>
        <taxon>Orchesella</taxon>
    </lineage>
</organism>
<dbReference type="InterPro" id="IPR035914">
    <property type="entry name" value="Sperma_CUB_dom_sf"/>
</dbReference>
<feature type="chain" id="PRO_5008903730" evidence="1">
    <location>
        <begin position="24"/>
        <end position="286"/>
    </location>
</feature>
<evidence type="ECO:0000256" key="1">
    <source>
        <dbReference type="SAM" id="SignalP"/>
    </source>
</evidence>
<feature type="signal peptide" evidence="1">
    <location>
        <begin position="1"/>
        <end position="23"/>
    </location>
</feature>
<accession>A0A1D2MAU6</accession>